<keyword evidence="3" id="KW-0326">Glycosidase</keyword>
<evidence type="ECO:0000256" key="1">
    <source>
        <dbReference type="ARBA" id="ARBA00007401"/>
    </source>
</evidence>
<dbReference type="PANTHER" id="PTHR43536">
    <property type="entry name" value="MANNOSYLGLYCOPROTEIN ENDO-BETA-MANNOSIDASE"/>
    <property type="match status" value="1"/>
</dbReference>
<evidence type="ECO:0000256" key="2">
    <source>
        <dbReference type="ARBA" id="ARBA00022801"/>
    </source>
</evidence>
<dbReference type="PANTHER" id="PTHR43536:SF1">
    <property type="entry name" value="MANNOSYLGLYCOPROTEIN ENDO-BETA-MANNOSIDASE"/>
    <property type="match status" value="1"/>
</dbReference>
<comment type="caution">
    <text evidence="8">The sequence shown here is derived from an EMBL/GenBank/DDBJ whole genome shotgun (WGS) entry which is preliminary data.</text>
</comment>
<dbReference type="SUPFAM" id="SSF49303">
    <property type="entry name" value="beta-Galactosidase/glucuronidase domain"/>
    <property type="match status" value="3"/>
</dbReference>
<dbReference type="Proteomes" id="UP000036958">
    <property type="component" value="Unassembled WGS sequence"/>
</dbReference>
<dbReference type="SUPFAM" id="SSF51445">
    <property type="entry name" value="(Trans)glycosidases"/>
    <property type="match status" value="1"/>
</dbReference>
<dbReference type="Pfam" id="PF02836">
    <property type="entry name" value="Glyco_hydro_2_C"/>
    <property type="match status" value="1"/>
</dbReference>
<proteinExistence type="inferred from homology"/>
<dbReference type="InterPro" id="IPR041351">
    <property type="entry name" value="Ig_GlcNase"/>
</dbReference>
<dbReference type="InterPro" id="IPR013783">
    <property type="entry name" value="Ig-like_fold"/>
</dbReference>
<dbReference type="InterPro" id="IPR036156">
    <property type="entry name" value="Beta-gal/glucu_dom_sf"/>
</dbReference>
<dbReference type="InterPro" id="IPR006102">
    <property type="entry name" value="Ig-like_GH2"/>
</dbReference>
<comment type="similarity">
    <text evidence="1">Belongs to the glycosyl hydrolase 2 family.</text>
</comment>
<dbReference type="RefSeq" id="WP_053183148.1">
    <property type="nucleotide sequence ID" value="NZ_LGIA01000149.1"/>
</dbReference>
<dbReference type="InterPro" id="IPR017853">
    <property type="entry name" value="GH"/>
</dbReference>
<evidence type="ECO:0000259" key="4">
    <source>
        <dbReference type="Pfam" id="PF00703"/>
    </source>
</evidence>
<dbReference type="EMBL" id="LGIA01000149">
    <property type="protein sequence ID" value="KOH45058.1"/>
    <property type="molecule type" value="Genomic_DNA"/>
</dbReference>
<feature type="domain" description="Glycoside hydrolase family 2 catalytic" evidence="5">
    <location>
        <begin position="357"/>
        <end position="516"/>
    </location>
</feature>
<evidence type="ECO:0000259" key="5">
    <source>
        <dbReference type="Pfam" id="PF02836"/>
    </source>
</evidence>
<sequence>MCTIKIKIAEIAILLAIMTSTFRGKASEQELSSDWKMASMEQVKSSGEEISQVGYRLRGWQTAIVPGTVLTNLLEQGEVPDPFYGMNNEKIKDIYETGRDHYTYWFVNDFNKKAKGEEQVWLHFRGVNYSCDVFLNGQKVNDERHYGMFLRQTYNITKLLATNGNNRLAVIVYPVDPVGNPNGGQGGDGEIARNVSHQYVAGWDWIQPVRDRNTGIWDQVTLETTQLVNLQNPHAITRVSGIRFPGKKQQPAQIQTSAELVNPTNKTVNGKLVAELDGIKVEQAVSLPANSTQLVKLPELLVENPKLWWPNGYGSQNLYKLSMKFLQNDQVADEETITVGIREIQRQWNDRTRSMEILVNGQKVFIKGGNWIISDAMLRFSPERYDAEVRYHRDMNLNLIRIWGGVLAERPEFYEACDKYGLLVIQDFWMSGDCNGRWMDPKKKHDQWIRRQYPDDHHLFIQSAADAVKLIRNHPSLAMWCGGNEIKPPVDILETLRDSVLKKLDGTRWFIEYSNSDSMSYNFLGGNGDGPYGIQPDSIFWQHRTWPFNSEVGSVGVGDAESLLRFLPEENQVIPTEKRGTESVSDPVWTYHKYIGYGNSIAAYGEASNMEDFARKAQLVNYNQYRALIEGFSAHMWDWYTGTIIWKTQNPWTALRGQMYDYFLDPNAGLFGLRTGSKSLQAVCNPATKMISIVNNGFESENDLMLVAKAYDMEGNEQLITQVFVYIGPTTSKKILSVNSALKRMGGEKDGSFLLLQLQNHQQKVVAENFYWFPNAEGNYSGLQSISKSKLEVSAKKTGKNKVVVHLKNPSGAPVAFFNRLAIVDAKSHERVLPVFANDNYNSLVPGSEKTIELECPQSDNTNWEISIEGWNFAKQYFPVQ</sequence>
<dbReference type="PATRIC" id="fig|1409788.3.peg.2252"/>
<dbReference type="Pfam" id="PF18368">
    <property type="entry name" value="Ig_GlcNase"/>
    <property type="match status" value="1"/>
</dbReference>
<protein>
    <submittedName>
        <fullName evidence="8">Glycosyl hydrolase</fullName>
    </submittedName>
</protein>
<keyword evidence="2 8" id="KW-0378">Hydrolase</keyword>
<dbReference type="SUPFAM" id="SSF49785">
    <property type="entry name" value="Galactose-binding domain-like"/>
    <property type="match status" value="1"/>
</dbReference>
<dbReference type="OrthoDB" id="9801077at2"/>
<keyword evidence="9" id="KW-1185">Reference proteome</keyword>
<dbReference type="InterPro" id="IPR043534">
    <property type="entry name" value="EBDG/EBM"/>
</dbReference>
<dbReference type="GO" id="GO:0005975">
    <property type="term" value="P:carbohydrate metabolic process"/>
    <property type="evidence" value="ECO:0007669"/>
    <property type="project" value="InterPro"/>
</dbReference>
<dbReference type="InterPro" id="IPR008979">
    <property type="entry name" value="Galactose-bd-like_sf"/>
</dbReference>
<evidence type="ECO:0000313" key="9">
    <source>
        <dbReference type="Proteomes" id="UP000036958"/>
    </source>
</evidence>
<evidence type="ECO:0000259" key="6">
    <source>
        <dbReference type="Pfam" id="PF18368"/>
    </source>
</evidence>
<dbReference type="STRING" id="1409788.NC99_21830"/>
<organism evidence="8 9">
    <name type="scientific">Sunxiuqinia dokdonensis</name>
    <dbReference type="NCBI Taxonomy" id="1409788"/>
    <lineage>
        <taxon>Bacteria</taxon>
        <taxon>Pseudomonadati</taxon>
        <taxon>Bacteroidota</taxon>
        <taxon>Bacteroidia</taxon>
        <taxon>Marinilabiliales</taxon>
        <taxon>Prolixibacteraceae</taxon>
        <taxon>Sunxiuqinia</taxon>
    </lineage>
</organism>
<feature type="domain" description="Beta-mannosidase-like galactose-binding" evidence="7">
    <location>
        <begin position="49"/>
        <end position="217"/>
    </location>
</feature>
<dbReference type="InterPro" id="IPR006103">
    <property type="entry name" value="Glyco_hydro_2_cat"/>
</dbReference>
<reference evidence="9" key="1">
    <citation type="submission" date="2015-07" db="EMBL/GenBank/DDBJ databases">
        <title>Genome sequencing of Sunxiuqinia dokdonensis strain SK.</title>
        <authorList>
            <person name="Ahn S."/>
            <person name="Kim B.-C."/>
        </authorList>
    </citation>
    <scope>NUCLEOTIDE SEQUENCE [LARGE SCALE GENOMIC DNA]</scope>
    <source>
        <strain evidence="9">SK</strain>
    </source>
</reference>
<dbReference type="Gene3D" id="3.20.20.80">
    <property type="entry name" value="Glycosidases"/>
    <property type="match status" value="1"/>
</dbReference>
<evidence type="ECO:0000259" key="7">
    <source>
        <dbReference type="Pfam" id="PF22666"/>
    </source>
</evidence>
<feature type="domain" description="Exo-beta-D-glucosaminidase Ig-fold" evidence="6">
    <location>
        <begin position="769"/>
        <end position="872"/>
    </location>
</feature>
<feature type="domain" description="Glycoside hydrolase family 2 immunoglobulin-like beta-sandwich" evidence="4">
    <location>
        <begin position="250"/>
        <end position="342"/>
    </location>
</feature>
<evidence type="ECO:0000313" key="8">
    <source>
        <dbReference type="EMBL" id="KOH45058.1"/>
    </source>
</evidence>
<name>A0A0L8V9K8_9BACT</name>
<dbReference type="Pfam" id="PF00703">
    <property type="entry name" value="Glyco_hydro_2"/>
    <property type="match status" value="1"/>
</dbReference>
<dbReference type="Gene3D" id="2.60.40.10">
    <property type="entry name" value="Immunoglobulins"/>
    <property type="match status" value="3"/>
</dbReference>
<dbReference type="Pfam" id="PF22666">
    <property type="entry name" value="Glyco_hydro_2_N2"/>
    <property type="match status" value="1"/>
</dbReference>
<dbReference type="GO" id="GO:0004553">
    <property type="term" value="F:hydrolase activity, hydrolyzing O-glycosyl compounds"/>
    <property type="evidence" value="ECO:0007669"/>
    <property type="project" value="InterPro"/>
</dbReference>
<dbReference type="AlphaFoldDB" id="A0A0L8V9K8"/>
<dbReference type="Gene3D" id="2.60.120.260">
    <property type="entry name" value="Galactose-binding domain-like"/>
    <property type="match status" value="1"/>
</dbReference>
<accession>A0A0L8V9K8</accession>
<evidence type="ECO:0000256" key="3">
    <source>
        <dbReference type="ARBA" id="ARBA00023295"/>
    </source>
</evidence>
<gene>
    <name evidence="8" type="ORF">NC99_21830</name>
</gene>
<dbReference type="InterPro" id="IPR054593">
    <property type="entry name" value="Beta-mannosidase-like_N2"/>
</dbReference>